<dbReference type="KEGG" id="ota:OT_ostta07g03080"/>
<dbReference type="InterPro" id="IPR027640">
    <property type="entry name" value="Kinesin-like_fam"/>
</dbReference>
<evidence type="ECO:0000256" key="2">
    <source>
        <dbReference type="ARBA" id="ARBA00022490"/>
    </source>
</evidence>
<comment type="caution">
    <text evidence="11">The sequence shown here is derived from an EMBL/GenBank/DDBJ whole genome shotgun (WGS) entry which is preliminary data.</text>
</comment>
<dbReference type="GO" id="GO:0005875">
    <property type="term" value="C:microtubule associated complex"/>
    <property type="evidence" value="ECO:0007669"/>
    <property type="project" value="TreeGrafter"/>
</dbReference>
<keyword evidence="11" id="KW-0378">Hydrolase</keyword>
<evidence type="ECO:0000256" key="5">
    <source>
        <dbReference type="ARBA" id="ARBA00023054"/>
    </source>
</evidence>
<dbReference type="InterPro" id="IPR036961">
    <property type="entry name" value="Kinesin_motor_dom_sf"/>
</dbReference>
<keyword evidence="6 7" id="KW-0505">Motor protein</keyword>
<keyword evidence="4 7" id="KW-0067">ATP-binding</keyword>
<keyword evidence="12" id="KW-1185">Reference proteome</keyword>
<dbReference type="GO" id="GO:0016787">
    <property type="term" value="F:hydrolase activity"/>
    <property type="evidence" value="ECO:0007669"/>
    <property type="project" value="UniProtKB-KW"/>
</dbReference>
<keyword evidence="5 8" id="KW-0175">Coiled coil</keyword>
<reference evidence="11 12" key="2">
    <citation type="journal article" date="2014" name="BMC Genomics">
        <title>An improved genome of the model marine alga Ostreococcus tauri unfolds by assessing Illumina de novo assemblies.</title>
        <authorList>
            <person name="Blanc-Mathieu R."/>
            <person name="Verhelst B."/>
            <person name="Derelle E."/>
            <person name="Rombauts S."/>
            <person name="Bouget F.Y."/>
            <person name="Carre I."/>
            <person name="Chateau A."/>
            <person name="Eyre-Walker A."/>
            <person name="Grimsley N."/>
            <person name="Moreau H."/>
            <person name="Piegu B."/>
            <person name="Rivals E."/>
            <person name="Schackwitz W."/>
            <person name="Van de Peer Y."/>
            <person name="Piganeau G."/>
        </authorList>
    </citation>
    <scope>NUCLEOTIDE SEQUENCE [LARGE SCALE GENOMIC DNA]</scope>
    <source>
        <strain evidence="12">OTTH 0595 / CCAP 157/2 / RCC745</strain>
    </source>
</reference>
<dbReference type="InParanoid" id="A0A090M3G6"/>
<evidence type="ECO:0000313" key="12">
    <source>
        <dbReference type="Proteomes" id="UP000009170"/>
    </source>
</evidence>
<dbReference type="SUPFAM" id="SSF52540">
    <property type="entry name" value="P-loop containing nucleoside triphosphate hydrolases"/>
    <property type="match status" value="1"/>
</dbReference>
<evidence type="ECO:0000256" key="3">
    <source>
        <dbReference type="ARBA" id="ARBA00022741"/>
    </source>
</evidence>
<organism evidence="11 12">
    <name type="scientific">Ostreococcus tauri</name>
    <name type="common">Marine green alga</name>
    <dbReference type="NCBI Taxonomy" id="70448"/>
    <lineage>
        <taxon>Eukaryota</taxon>
        <taxon>Viridiplantae</taxon>
        <taxon>Chlorophyta</taxon>
        <taxon>Mamiellophyceae</taxon>
        <taxon>Mamiellales</taxon>
        <taxon>Bathycoccaceae</taxon>
        <taxon>Ostreococcus</taxon>
    </lineage>
</organism>
<dbReference type="InterPro" id="IPR027417">
    <property type="entry name" value="P-loop_NTPase"/>
</dbReference>
<reference evidence="12" key="1">
    <citation type="journal article" date="2006" name="Proc. Natl. Acad. Sci. U.S.A.">
        <title>Genome analysis of the smallest free-living eukaryote Ostreococcus tauri unveils many unique features.</title>
        <authorList>
            <person name="Derelle E."/>
            <person name="Ferraz C."/>
            <person name="Rombauts S."/>
            <person name="Rouze P."/>
            <person name="Worden A.Z."/>
            <person name="Robbens S."/>
            <person name="Partensky F."/>
            <person name="Degroeve S."/>
            <person name="Echeynie S."/>
            <person name="Cooke R."/>
            <person name="Saeys Y."/>
            <person name="Wuyts J."/>
            <person name="Jabbari K."/>
            <person name="Bowler C."/>
            <person name="Panaud O."/>
            <person name="Piegu B."/>
            <person name="Ball S.G."/>
            <person name="Ral J.-P."/>
            <person name="Bouget F.-Y."/>
            <person name="Piganeau G."/>
            <person name="De Baets B."/>
            <person name="Picard A."/>
            <person name="Delseny M."/>
            <person name="Demaille J."/>
            <person name="Van de Peer Y."/>
            <person name="Moreau H."/>
        </authorList>
    </citation>
    <scope>NUCLEOTIDE SEQUENCE [LARGE SCALE GENOMIC DNA]</scope>
    <source>
        <strain evidence="12">OTTH 0595 / CCAP 157/2 / RCC745</strain>
    </source>
</reference>
<evidence type="ECO:0000256" key="8">
    <source>
        <dbReference type="SAM" id="Coils"/>
    </source>
</evidence>
<dbReference type="PRINTS" id="PR00380">
    <property type="entry name" value="KINESINHEAVY"/>
</dbReference>
<feature type="binding site" evidence="7">
    <location>
        <begin position="112"/>
        <end position="119"/>
    </location>
    <ligand>
        <name>ATP</name>
        <dbReference type="ChEBI" id="CHEBI:30616"/>
    </ligand>
</feature>
<evidence type="ECO:0000256" key="9">
    <source>
        <dbReference type="SAM" id="MobiDB-lite"/>
    </source>
</evidence>
<dbReference type="InterPro" id="IPR001752">
    <property type="entry name" value="Kinesin_motor_dom"/>
</dbReference>
<dbReference type="PANTHER" id="PTHR47969:SF15">
    <property type="entry name" value="CHROMOSOME-ASSOCIATED KINESIN KIF4A-RELATED"/>
    <property type="match status" value="1"/>
</dbReference>
<dbReference type="GO" id="GO:0007052">
    <property type="term" value="P:mitotic spindle organization"/>
    <property type="evidence" value="ECO:0007669"/>
    <property type="project" value="TreeGrafter"/>
</dbReference>
<dbReference type="PROSITE" id="PS50067">
    <property type="entry name" value="KINESIN_MOTOR_2"/>
    <property type="match status" value="1"/>
</dbReference>
<sequence length="840" mass="92551">MSAQRVRVYARARAGRRAGDVGTETRTSGGGEADRRSGGALTEPADGEGGAWIDGAAVRVRTTASTHGIARRYAVDGAFDGNATQREVYAECCAPVLEAVRNGCRGCVLAYGQTGSGKTYSLLNGGVEDEGEGASGGPGIIPRIAVDCFARAASDARHAYEVSVSMAQIYNEHVDDLVAKRSGLKVTPACDGSGWEIEGLAWTPCRNAEDVLECFRRGRSRLVYAETHMNKQSSRSHCVFQMQIERIERPLEAETDEEAGTTDGETSDAHKLVTVEKRCGLLTIVDLAGSERQKKTQNVGERFKEALNINASLFALGNVVSALAAGHKHIPYRDSTLTKILESSLNGKSRTVMLVCVNTEVEHANESASSLDFATRAMRIVTSPEVRSSVVDMDPRKLTQALRGQCDDEAVDRLMGEVTSLRRALANATKSSEEDINAMKHARDQLQHEICNTRVQTESLKKALELARCETMTKAKEFDAIESLRSSLEARVRGLLVKVATMTSERESERARCKNEVDTMRAAARKLEAQLSAERATATHNSRRAEQLSRAFNELKSTSAIVTKERTELYEEISKLRSTSQSQRVVNARLTRAGYALESKLTKFSDENEELACELFTTYVLGKYHALRYDAVGAQWRENTVELSRRFIEADAARSRHSVFRRAAARRSTERSALLDSLRKDNASCKDRLRKTLDEAGTNDARYTRDVESIRAKAESHARRARVAAHLHAVSTDRQLERGIVLTKIARNGKFYERCFRINAFSGALESAPLPRRFRVVAQRPPRAADVSTSPNDVLARDDDRGIVSVPLFHRSLDLALTHGADLTWAIALARRFAHPAMGM</sequence>
<evidence type="ECO:0000256" key="1">
    <source>
        <dbReference type="ARBA" id="ARBA00004496"/>
    </source>
</evidence>
<evidence type="ECO:0000256" key="6">
    <source>
        <dbReference type="ARBA" id="ARBA00023175"/>
    </source>
</evidence>
<dbReference type="STRING" id="70448.A0A090M3G6"/>
<dbReference type="AlphaFoldDB" id="A0A090M3G6"/>
<dbReference type="GeneID" id="9836570"/>
<dbReference type="Pfam" id="PF00225">
    <property type="entry name" value="Kinesin"/>
    <property type="match status" value="1"/>
</dbReference>
<feature type="domain" description="Kinesin motor" evidence="10">
    <location>
        <begin position="5"/>
        <end position="380"/>
    </location>
</feature>
<keyword evidence="3 7" id="KW-0547">Nucleotide-binding</keyword>
<dbReference type="GO" id="GO:0005737">
    <property type="term" value="C:cytoplasm"/>
    <property type="evidence" value="ECO:0007669"/>
    <property type="project" value="UniProtKB-SubCell"/>
</dbReference>
<name>A0A090M3G6_OSTTA</name>
<evidence type="ECO:0000256" key="4">
    <source>
        <dbReference type="ARBA" id="ARBA00022840"/>
    </source>
</evidence>
<comment type="similarity">
    <text evidence="7">Belongs to the TRAFAC class myosin-kinesin ATPase superfamily. Kinesin family.</text>
</comment>
<evidence type="ECO:0000259" key="10">
    <source>
        <dbReference type="PROSITE" id="PS50067"/>
    </source>
</evidence>
<evidence type="ECO:0000256" key="7">
    <source>
        <dbReference type="PROSITE-ProRule" id="PRU00283"/>
    </source>
</evidence>
<dbReference type="SMART" id="SM00129">
    <property type="entry name" value="KISc"/>
    <property type="match status" value="1"/>
</dbReference>
<dbReference type="GO" id="GO:0003777">
    <property type="term" value="F:microtubule motor activity"/>
    <property type="evidence" value="ECO:0007669"/>
    <property type="project" value="InterPro"/>
</dbReference>
<dbReference type="RefSeq" id="XP_003080401.2">
    <property type="nucleotide sequence ID" value="XM_003080353.2"/>
</dbReference>
<feature type="region of interest" description="Disordered" evidence="9">
    <location>
        <begin position="14"/>
        <end position="48"/>
    </location>
</feature>
<gene>
    <name evidence="11" type="ORF">OT_ostta07g03080</name>
</gene>
<proteinExistence type="inferred from homology"/>
<dbReference type="Proteomes" id="UP000009170">
    <property type="component" value="Unassembled WGS sequence"/>
</dbReference>
<dbReference type="GO" id="GO:0008017">
    <property type="term" value="F:microtubule binding"/>
    <property type="evidence" value="ECO:0007669"/>
    <property type="project" value="InterPro"/>
</dbReference>
<feature type="coiled-coil region" evidence="8">
    <location>
        <begin position="510"/>
        <end position="537"/>
    </location>
</feature>
<dbReference type="GO" id="GO:0007018">
    <property type="term" value="P:microtubule-based movement"/>
    <property type="evidence" value="ECO:0007669"/>
    <property type="project" value="InterPro"/>
</dbReference>
<protein>
    <submittedName>
        <fullName evidence="11">P-loop containing nucleoside triphosphate hydrolase</fullName>
    </submittedName>
</protein>
<accession>A0A090M3G6</accession>
<keyword evidence="2" id="KW-0963">Cytoplasm</keyword>
<dbReference type="Gene3D" id="3.40.850.10">
    <property type="entry name" value="Kinesin motor domain"/>
    <property type="match status" value="1"/>
</dbReference>
<comment type="subcellular location">
    <subcellularLocation>
        <location evidence="1">Cytoplasm</location>
    </subcellularLocation>
</comment>
<evidence type="ECO:0000313" key="11">
    <source>
        <dbReference type="EMBL" id="CEF98775.1"/>
    </source>
</evidence>
<dbReference type="PANTHER" id="PTHR47969">
    <property type="entry name" value="CHROMOSOME-ASSOCIATED KINESIN KIF4A-RELATED"/>
    <property type="match status" value="1"/>
</dbReference>
<dbReference type="EMBL" id="CAID01000007">
    <property type="protein sequence ID" value="CEF98775.1"/>
    <property type="molecule type" value="Genomic_DNA"/>
</dbReference>
<dbReference type="GO" id="GO:0051231">
    <property type="term" value="P:spindle elongation"/>
    <property type="evidence" value="ECO:0007669"/>
    <property type="project" value="TreeGrafter"/>
</dbReference>
<dbReference type="GO" id="GO:0005524">
    <property type="term" value="F:ATP binding"/>
    <property type="evidence" value="ECO:0007669"/>
    <property type="project" value="UniProtKB-UniRule"/>
</dbReference>
<dbReference type="OrthoDB" id="3176171at2759"/>